<dbReference type="Gene3D" id="3.40.50.2000">
    <property type="entry name" value="Glycogen Phosphorylase B"/>
    <property type="match status" value="1"/>
</dbReference>
<dbReference type="InterPro" id="IPR011990">
    <property type="entry name" value="TPR-like_helical_dom_sf"/>
</dbReference>
<feature type="repeat" description="TPR" evidence="1">
    <location>
        <begin position="43"/>
        <end position="76"/>
    </location>
</feature>
<feature type="repeat" description="TPR" evidence="1">
    <location>
        <begin position="111"/>
        <end position="144"/>
    </location>
</feature>
<reference evidence="2 3" key="1">
    <citation type="submission" date="2019-11" db="EMBL/GenBank/DDBJ databases">
        <title>Comparative genomics of hydrocarbon-degrading Desulfosarcina strains.</title>
        <authorList>
            <person name="Watanabe M."/>
            <person name="Kojima H."/>
            <person name="Fukui M."/>
        </authorList>
    </citation>
    <scope>NUCLEOTIDE SEQUENCE [LARGE SCALE GENOMIC DNA]</scope>
    <source>
        <strain evidence="2 3">28bB2T</strain>
    </source>
</reference>
<organism evidence="2 3">
    <name type="scientific">Desulfosarcina ovata subsp. sediminis</name>
    <dbReference type="NCBI Taxonomy" id="885957"/>
    <lineage>
        <taxon>Bacteria</taxon>
        <taxon>Pseudomonadati</taxon>
        <taxon>Thermodesulfobacteriota</taxon>
        <taxon>Desulfobacteria</taxon>
        <taxon>Desulfobacterales</taxon>
        <taxon>Desulfosarcinaceae</taxon>
        <taxon>Desulfosarcina</taxon>
    </lineage>
</organism>
<dbReference type="Proteomes" id="UP000425960">
    <property type="component" value="Chromosome"/>
</dbReference>
<dbReference type="SUPFAM" id="SSF53756">
    <property type="entry name" value="UDP-Glycosyltransferase/glycogen phosphorylase"/>
    <property type="match status" value="1"/>
</dbReference>
<dbReference type="InterPro" id="IPR002201">
    <property type="entry name" value="Glyco_trans_9"/>
</dbReference>
<dbReference type="PROSITE" id="PS50293">
    <property type="entry name" value="TPR_REGION"/>
    <property type="match status" value="1"/>
</dbReference>
<feature type="repeat" description="TPR" evidence="1">
    <location>
        <begin position="179"/>
        <end position="212"/>
    </location>
</feature>
<dbReference type="PANTHER" id="PTHR44809:SF1">
    <property type="entry name" value="PROTEIN O-MANNOSYL-TRANSFERASE TMTC1"/>
    <property type="match status" value="1"/>
</dbReference>
<dbReference type="Pfam" id="PF01075">
    <property type="entry name" value="Glyco_transf_9"/>
    <property type="match status" value="1"/>
</dbReference>
<dbReference type="Pfam" id="PF13432">
    <property type="entry name" value="TPR_16"/>
    <property type="match status" value="4"/>
</dbReference>
<keyword evidence="1" id="KW-0802">TPR repeat</keyword>
<dbReference type="GO" id="GO:0016757">
    <property type="term" value="F:glycosyltransferase activity"/>
    <property type="evidence" value="ECO:0007669"/>
    <property type="project" value="InterPro"/>
</dbReference>
<accession>A0A5K7ZHN3</accession>
<evidence type="ECO:0000256" key="1">
    <source>
        <dbReference type="PROSITE-ProRule" id="PRU00339"/>
    </source>
</evidence>
<dbReference type="PANTHER" id="PTHR44809">
    <property type="match status" value="1"/>
</dbReference>
<sequence>MASTESFDRTATISNAVTLHRHGELDQASAIYARIIEKEPGNADAFHLLGLIAMEKGDYAKAGRSILHAIKMNPENALYYVSLGDLYQCRKDREKQIASYRQALMIDPDLVKALYRLGKAYAETERFAEAAICLRQAIENNPDVPELYYELGEVYAFQKDFKRAYEAFDKAIERKPDYTAAMISLANLLRDQGHFPEADSYYRQAMQLEPDSTVLKYSRGIFYHMQHAYDEARDCYQQVIDAHPAHYGVHVNMGKLFQDRNDYANALIYYQRAQRIDPANGDARFYRSLVLLSLGEFEQGWKEYEARLEREKWQFIYPYRLSTPRWRDEPLEGKTIFVHSEQGFGDTIQFVRYLPLLKQRGGRVVFEVRPQLFDLLQGFPGVDFMVSMAGKPPVQSNIDYHVPLLSLPGIFKTDLETIPGAVPYITADAEKVRLWETRRSEDDFNVGLVWLAKPSYRHNKSCPLKILEPIFSIPKVSIYGLQKFDDPKDHAMLPFKIDNWGDGIESFADTAAAIQCLDLIVTVDTAVAHLAGAMGKRVFTLLPFSADWRWSTKRNDSPWYPTMTLYRQVAVDDWKGIVDRIVKDLSKAAAYE</sequence>
<evidence type="ECO:0000313" key="3">
    <source>
        <dbReference type="Proteomes" id="UP000425960"/>
    </source>
</evidence>
<dbReference type="InterPro" id="IPR019734">
    <property type="entry name" value="TPR_rpt"/>
</dbReference>
<dbReference type="KEGG" id="dov:DSCO28_03410"/>
<dbReference type="AlphaFoldDB" id="A0A5K7ZHN3"/>
<name>A0A5K7ZHN3_9BACT</name>
<dbReference type="EMBL" id="AP021876">
    <property type="protein sequence ID" value="BBO79775.1"/>
    <property type="molecule type" value="Genomic_DNA"/>
</dbReference>
<feature type="repeat" description="TPR" evidence="1">
    <location>
        <begin position="247"/>
        <end position="280"/>
    </location>
</feature>
<proteinExistence type="predicted"/>
<dbReference type="InterPro" id="IPR052943">
    <property type="entry name" value="TMTC_O-mannosyl-trnsfr"/>
</dbReference>
<dbReference type="SUPFAM" id="SSF48452">
    <property type="entry name" value="TPR-like"/>
    <property type="match status" value="2"/>
</dbReference>
<evidence type="ECO:0000313" key="2">
    <source>
        <dbReference type="EMBL" id="BBO79775.1"/>
    </source>
</evidence>
<dbReference type="Gene3D" id="1.25.40.10">
    <property type="entry name" value="Tetratricopeptide repeat domain"/>
    <property type="match status" value="2"/>
</dbReference>
<dbReference type="SMART" id="SM00028">
    <property type="entry name" value="TPR"/>
    <property type="match status" value="8"/>
</dbReference>
<feature type="repeat" description="TPR" evidence="1">
    <location>
        <begin position="77"/>
        <end position="110"/>
    </location>
</feature>
<dbReference type="RefSeq" id="WP_155320884.1">
    <property type="nucleotide sequence ID" value="NZ_AP021876.1"/>
</dbReference>
<protein>
    <submittedName>
        <fullName evidence="2">Uncharacterized protein</fullName>
    </submittedName>
</protein>
<feature type="repeat" description="TPR" evidence="1">
    <location>
        <begin position="145"/>
        <end position="178"/>
    </location>
</feature>
<gene>
    <name evidence="2" type="ORF">DSCO28_03410</name>
</gene>
<feature type="repeat" description="TPR" evidence="1">
    <location>
        <begin position="213"/>
        <end position="246"/>
    </location>
</feature>
<dbReference type="Pfam" id="PF13181">
    <property type="entry name" value="TPR_8"/>
    <property type="match status" value="1"/>
</dbReference>
<dbReference type="PROSITE" id="PS50005">
    <property type="entry name" value="TPR"/>
    <property type="match status" value="7"/>
</dbReference>